<organism evidence="2 3">
    <name type="scientific">Roseburia zhanii</name>
    <dbReference type="NCBI Taxonomy" id="2763064"/>
    <lineage>
        <taxon>Bacteria</taxon>
        <taxon>Bacillati</taxon>
        <taxon>Bacillota</taxon>
        <taxon>Clostridia</taxon>
        <taxon>Lachnospirales</taxon>
        <taxon>Lachnospiraceae</taxon>
        <taxon>Roseburia</taxon>
    </lineage>
</organism>
<accession>A0A923LL24</accession>
<evidence type="ECO:0000313" key="3">
    <source>
        <dbReference type="Proteomes" id="UP000606720"/>
    </source>
</evidence>
<dbReference type="AlphaFoldDB" id="A0A923LL24"/>
<evidence type="ECO:0000313" key="2">
    <source>
        <dbReference type="EMBL" id="MBC5712638.1"/>
    </source>
</evidence>
<reference evidence="2" key="1">
    <citation type="submission" date="2020-08" db="EMBL/GenBank/DDBJ databases">
        <title>Genome public.</title>
        <authorList>
            <person name="Liu C."/>
            <person name="Sun Q."/>
        </authorList>
    </citation>
    <scope>NUCLEOTIDE SEQUENCE</scope>
    <source>
        <strain evidence="2">BX1005</strain>
    </source>
</reference>
<evidence type="ECO:0000259" key="1">
    <source>
        <dbReference type="Pfam" id="PF13524"/>
    </source>
</evidence>
<dbReference type="Pfam" id="PF13524">
    <property type="entry name" value="Glyco_trans_1_2"/>
    <property type="match status" value="1"/>
</dbReference>
<dbReference type="InterPro" id="IPR055259">
    <property type="entry name" value="YkvP/CgeB_Glyco_trans-like"/>
</dbReference>
<dbReference type="EMBL" id="JACOPH010000001">
    <property type="protein sequence ID" value="MBC5712638.1"/>
    <property type="molecule type" value="Genomic_DNA"/>
</dbReference>
<sequence length="397" mass="45647">MKILFYRYGSICEPDVIEGFLELGHQVSEITEEITNKTLLPSQTIRLISEYLGNDSHDLVFTINFYPAISEVCTLLKIPYVCWIVDSPVLELYTTSVTNPYNRIFLFDYTMYQEFAPLNPSCIFYLPLAVSVNAKQAVIQEADMDTRHSYASDVTFLGSLYSEKCPYDTLHHPSDYSRGYLDAIMQAQLKIYGYYFIEDLLNDSLIASYRNCNPDFFFFPADSYLTDRITLSLYYIGNKITALERDTTMRLLSENFSTTIYTGSDTSMYPKLHNRGFAKTLTEMPVIFHESKININTTSKPIRSGLPLRIWDILGSGGFVLSNYQSEIPDLLQIGEHLDTYGSMEELLEKCEYYLAHDKIRKEIAENGFKEVAAHHTYVHRLQTLLELAFNSTENEV</sequence>
<gene>
    <name evidence="2" type="ORF">H8S17_00180</name>
</gene>
<feature type="domain" description="Spore protein YkvP/CgeB glycosyl transferase-like" evidence="1">
    <location>
        <begin position="269"/>
        <end position="387"/>
    </location>
</feature>
<protein>
    <submittedName>
        <fullName evidence="2">Glycosyltransferase</fullName>
    </submittedName>
</protein>
<name>A0A923LL24_9FIRM</name>
<keyword evidence="3" id="KW-1185">Reference proteome</keyword>
<proteinExistence type="predicted"/>
<comment type="caution">
    <text evidence="2">The sequence shown here is derived from an EMBL/GenBank/DDBJ whole genome shotgun (WGS) entry which is preliminary data.</text>
</comment>
<dbReference type="RefSeq" id="WP_186865739.1">
    <property type="nucleotide sequence ID" value="NZ_JACOPH010000001.1"/>
</dbReference>
<dbReference type="Proteomes" id="UP000606720">
    <property type="component" value="Unassembled WGS sequence"/>
</dbReference>